<comment type="similarity">
    <text evidence="2">Belongs to the GerABKC lipoprotein family.</text>
</comment>
<evidence type="ECO:0000256" key="6">
    <source>
        <dbReference type="ARBA" id="ARBA00023139"/>
    </source>
</evidence>
<evidence type="ECO:0000259" key="8">
    <source>
        <dbReference type="Pfam" id="PF05504"/>
    </source>
</evidence>
<dbReference type="EMBL" id="CP011388">
    <property type="protein sequence ID" value="ANE47276.1"/>
    <property type="molecule type" value="Genomic_DNA"/>
</dbReference>
<dbReference type="InterPro" id="IPR038501">
    <property type="entry name" value="Spore_GerAC_C_sf"/>
</dbReference>
<dbReference type="PATRIC" id="fig|1178515.4.peg.2911"/>
<dbReference type="InterPro" id="IPR057336">
    <property type="entry name" value="GerAC_N"/>
</dbReference>
<protein>
    <submittedName>
        <fullName evidence="10">Uncharacterized protein</fullName>
    </submittedName>
</protein>
<organism evidence="10 11">
    <name type="scientific">Paenibacillus swuensis</name>
    <dbReference type="NCBI Taxonomy" id="1178515"/>
    <lineage>
        <taxon>Bacteria</taxon>
        <taxon>Bacillati</taxon>
        <taxon>Bacillota</taxon>
        <taxon>Bacilli</taxon>
        <taxon>Bacillales</taxon>
        <taxon>Paenibacillaceae</taxon>
        <taxon>Paenibacillus</taxon>
    </lineage>
</organism>
<proteinExistence type="inferred from homology"/>
<name>A0A172TJX9_9BACL</name>
<reference evidence="10 11" key="1">
    <citation type="submission" date="2015-01" db="EMBL/GenBank/DDBJ databases">
        <title>Paenibacillus swuensis/DY6/whole genome sequencing.</title>
        <authorList>
            <person name="Kim M.K."/>
            <person name="Srinivasan S."/>
            <person name="Lee J.-J."/>
        </authorList>
    </citation>
    <scope>NUCLEOTIDE SEQUENCE [LARGE SCALE GENOMIC DNA]</scope>
    <source>
        <strain evidence="10 11">DY6</strain>
    </source>
</reference>
<dbReference type="Pfam" id="PF05504">
    <property type="entry name" value="Spore_GerAC"/>
    <property type="match status" value="1"/>
</dbReference>
<dbReference type="InterPro" id="IPR008844">
    <property type="entry name" value="Spore_GerAC-like"/>
</dbReference>
<dbReference type="PANTHER" id="PTHR35789:SF1">
    <property type="entry name" value="SPORE GERMINATION PROTEIN B3"/>
    <property type="match status" value="1"/>
</dbReference>
<feature type="domain" description="Spore germination protein N-terminal" evidence="9">
    <location>
        <begin position="32"/>
        <end position="195"/>
    </location>
</feature>
<keyword evidence="3" id="KW-0309">Germination</keyword>
<evidence type="ECO:0000256" key="2">
    <source>
        <dbReference type="ARBA" id="ARBA00007886"/>
    </source>
</evidence>
<comment type="subcellular location">
    <subcellularLocation>
        <location evidence="1">Membrane</location>
        <topology evidence="1">Lipid-anchor</topology>
    </subcellularLocation>
</comment>
<dbReference type="AlphaFoldDB" id="A0A172TJX9"/>
<keyword evidence="4" id="KW-0732">Signal</keyword>
<keyword evidence="6" id="KW-0564">Palmitate</keyword>
<evidence type="ECO:0000313" key="11">
    <source>
        <dbReference type="Proteomes" id="UP000076927"/>
    </source>
</evidence>
<evidence type="ECO:0000256" key="5">
    <source>
        <dbReference type="ARBA" id="ARBA00023136"/>
    </source>
</evidence>
<sequence length="384" mass="44181">MKKPKFNRKRFNILFITLLFLSLPVTGNFEPKILERLGLIVAVGYDKMPKNKIRATSVLHQVDPQSKNSVIVLSSEALTSKGSRNSSNRKSHKRLVSGQLRVAIYNIDLAKDGIFPLVDTLYRDSSIANTVYLAVSKTDTKELLSHEYPEIGNIGTFIVDNIRQNIIREQMVSSTLHEFLESYYSLEDPMMPLLDRKDNVVELKDVALFRDGQMVGTINPTETFLMKLIRDRYSAGSVEISIEMERMKRKLPQLKNINEKYLRMVIDNIKNNTNIRLMSRKPLKFGITVKIDGILKETSEEMSLGDPKVIRVLEEEVSRYLRLRSERLMTKLTDLNSDPIGLGEVYRAKIYRSGLTNKKWRQMYPEAEFDIKVKTTIVRTGEID</sequence>
<dbReference type="RefSeq" id="WP_068607661.1">
    <property type="nucleotide sequence ID" value="NZ_CP011388.1"/>
</dbReference>
<dbReference type="GO" id="GO:0016020">
    <property type="term" value="C:membrane"/>
    <property type="evidence" value="ECO:0007669"/>
    <property type="project" value="UniProtKB-SubCell"/>
</dbReference>
<dbReference type="NCBIfam" id="TIGR02887">
    <property type="entry name" value="spore_ger_x_C"/>
    <property type="match status" value="1"/>
</dbReference>
<dbReference type="STRING" id="1178515.SY83_14500"/>
<dbReference type="GO" id="GO:0009847">
    <property type="term" value="P:spore germination"/>
    <property type="evidence" value="ECO:0007669"/>
    <property type="project" value="InterPro"/>
</dbReference>
<dbReference type="KEGG" id="pswu:SY83_14500"/>
<evidence type="ECO:0000256" key="7">
    <source>
        <dbReference type="ARBA" id="ARBA00023288"/>
    </source>
</evidence>
<evidence type="ECO:0000256" key="3">
    <source>
        <dbReference type="ARBA" id="ARBA00022544"/>
    </source>
</evidence>
<keyword evidence="11" id="KW-1185">Reference proteome</keyword>
<dbReference type="PANTHER" id="PTHR35789">
    <property type="entry name" value="SPORE GERMINATION PROTEIN B3"/>
    <property type="match status" value="1"/>
</dbReference>
<evidence type="ECO:0000259" key="9">
    <source>
        <dbReference type="Pfam" id="PF25198"/>
    </source>
</evidence>
<keyword evidence="7" id="KW-0449">Lipoprotein</keyword>
<dbReference type="Gene3D" id="3.30.300.210">
    <property type="entry name" value="Nutrient germinant receptor protein C, domain 3"/>
    <property type="match status" value="1"/>
</dbReference>
<gene>
    <name evidence="10" type="ORF">SY83_14500</name>
</gene>
<dbReference type="Pfam" id="PF25198">
    <property type="entry name" value="Spore_GerAC_N"/>
    <property type="match status" value="1"/>
</dbReference>
<accession>A0A172TJX9</accession>
<keyword evidence="5" id="KW-0472">Membrane</keyword>
<evidence type="ECO:0000313" key="10">
    <source>
        <dbReference type="EMBL" id="ANE47276.1"/>
    </source>
</evidence>
<evidence type="ECO:0000256" key="1">
    <source>
        <dbReference type="ARBA" id="ARBA00004635"/>
    </source>
</evidence>
<dbReference type="OrthoDB" id="2592518at2"/>
<dbReference type="InterPro" id="IPR046953">
    <property type="entry name" value="Spore_GerAC-like_C"/>
</dbReference>
<feature type="domain" description="Spore germination GerAC-like C-terminal" evidence="8">
    <location>
        <begin position="205"/>
        <end position="381"/>
    </location>
</feature>
<dbReference type="Proteomes" id="UP000076927">
    <property type="component" value="Chromosome"/>
</dbReference>
<evidence type="ECO:0000256" key="4">
    <source>
        <dbReference type="ARBA" id="ARBA00022729"/>
    </source>
</evidence>